<keyword evidence="1" id="KW-0812">Transmembrane</keyword>
<name>A0A2G5DHI2_AQUCA</name>
<gene>
    <name evidence="2" type="ORF">AQUCO_02000443v1</name>
</gene>
<evidence type="ECO:0000313" key="3">
    <source>
        <dbReference type="Proteomes" id="UP000230069"/>
    </source>
</evidence>
<keyword evidence="3" id="KW-1185">Reference proteome</keyword>
<sequence>MFYSEVIGMQIKLGPLSIYLMCPLSGQPHMVHFTNLFWMLVCFLFLLFINYHNNSWEYKRIYHNYTQS</sequence>
<reference evidence="2 3" key="1">
    <citation type="submission" date="2017-09" db="EMBL/GenBank/DDBJ databases">
        <title>WGS assembly of Aquilegia coerulea Goldsmith.</title>
        <authorList>
            <person name="Hodges S."/>
            <person name="Kramer E."/>
            <person name="Nordborg M."/>
            <person name="Tomkins J."/>
            <person name="Borevitz J."/>
            <person name="Derieg N."/>
            <person name="Yan J."/>
            <person name="Mihaltcheva S."/>
            <person name="Hayes R.D."/>
            <person name="Rokhsar D."/>
        </authorList>
    </citation>
    <scope>NUCLEOTIDE SEQUENCE [LARGE SCALE GENOMIC DNA]</scope>
    <source>
        <strain evidence="3">cv. Goldsmith</strain>
    </source>
</reference>
<organism evidence="2 3">
    <name type="scientific">Aquilegia coerulea</name>
    <name type="common">Rocky mountain columbine</name>
    <dbReference type="NCBI Taxonomy" id="218851"/>
    <lineage>
        <taxon>Eukaryota</taxon>
        <taxon>Viridiplantae</taxon>
        <taxon>Streptophyta</taxon>
        <taxon>Embryophyta</taxon>
        <taxon>Tracheophyta</taxon>
        <taxon>Spermatophyta</taxon>
        <taxon>Magnoliopsida</taxon>
        <taxon>Ranunculales</taxon>
        <taxon>Ranunculaceae</taxon>
        <taxon>Thalictroideae</taxon>
        <taxon>Aquilegia</taxon>
    </lineage>
</organism>
<keyword evidence="1" id="KW-0472">Membrane</keyword>
<evidence type="ECO:0000256" key="1">
    <source>
        <dbReference type="SAM" id="Phobius"/>
    </source>
</evidence>
<dbReference type="InParanoid" id="A0A2G5DHI2"/>
<proteinExistence type="predicted"/>
<feature type="transmembrane region" description="Helical" evidence="1">
    <location>
        <begin position="30"/>
        <end position="51"/>
    </location>
</feature>
<keyword evidence="1" id="KW-1133">Transmembrane helix</keyword>
<evidence type="ECO:0000313" key="2">
    <source>
        <dbReference type="EMBL" id="PIA42988.1"/>
    </source>
</evidence>
<dbReference type="AlphaFoldDB" id="A0A2G5DHI2"/>
<accession>A0A2G5DHI2</accession>
<dbReference type="Proteomes" id="UP000230069">
    <property type="component" value="Unassembled WGS sequence"/>
</dbReference>
<protein>
    <submittedName>
        <fullName evidence="2">Uncharacterized protein</fullName>
    </submittedName>
</protein>
<dbReference type="EMBL" id="KZ305037">
    <property type="protein sequence ID" value="PIA42988.1"/>
    <property type="molecule type" value="Genomic_DNA"/>
</dbReference>